<dbReference type="GO" id="GO:0046872">
    <property type="term" value="F:metal ion binding"/>
    <property type="evidence" value="ECO:0007669"/>
    <property type="project" value="UniProtKB-KW"/>
</dbReference>
<dbReference type="Proteomes" id="UP000193920">
    <property type="component" value="Unassembled WGS sequence"/>
</dbReference>
<dbReference type="InterPro" id="IPR033749">
    <property type="entry name" value="Polyprenyl_synt_CS"/>
</dbReference>
<dbReference type="SFLD" id="SFLDS00005">
    <property type="entry name" value="Isoprenoid_Synthase_Type_I"/>
    <property type="match status" value="1"/>
</dbReference>
<keyword evidence="2" id="KW-0460">Magnesium</keyword>
<protein>
    <submittedName>
        <fullName evidence="4">Geranylgeranyl pyrophosphate synthase</fullName>
    </submittedName>
</protein>
<dbReference type="GO" id="GO:0004659">
    <property type="term" value="F:prenyltransferase activity"/>
    <property type="evidence" value="ECO:0007669"/>
    <property type="project" value="InterPro"/>
</dbReference>
<proteinExistence type="inferred from homology"/>
<dbReference type="GO" id="GO:0008299">
    <property type="term" value="P:isoprenoid biosynthetic process"/>
    <property type="evidence" value="ECO:0007669"/>
    <property type="project" value="InterPro"/>
</dbReference>
<gene>
    <name evidence="4" type="ORF">LY90DRAFT_664490</name>
</gene>
<evidence type="ECO:0000313" key="4">
    <source>
        <dbReference type="EMBL" id="ORY80624.1"/>
    </source>
</evidence>
<dbReference type="PANTHER" id="PTHR12001:SF44">
    <property type="entry name" value="GERANYLGERANYL PYROPHOSPHATE SYNTHASE"/>
    <property type="match status" value="1"/>
</dbReference>
<keyword evidence="3" id="KW-0808">Transferase</keyword>
<evidence type="ECO:0000256" key="1">
    <source>
        <dbReference type="ARBA" id="ARBA00022723"/>
    </source>
</evidence>
<name>A0A1Y2FB02_9FUNG</name>
<dbReference type="Pfam" id="PF00348">
    <property type="entry name" value="polyprenyl_synt"/>
    <property type="match status" value="1"/>
</dbReference>
<dbReference type="Gene3D" id="1.10.600.10">
    <property type="entry name" value="Farnesyl Diphosphate Synthase"/>
    <property type="match status" value="1"/>
</dbReference>
<comment type="caution">
    <text evidence="4">The sequence shown here is derived from an EMBL/GenBank/DDBJ whole genome shotgun (WGS) entry which is preliminary data.</text>
</comment>
<dbReference type="PANTHER" id="PTHR12001">
    <property type="entry name" value="GERANYLGERANYL PYROPHOSPHATE SYNTHASE"/>
    <property type="match status" value="1"/>
</dbReference>
<keyword evidence="1" id="KW-0479">Metal-binding</keyword>
<dbReference type="PROSITE" id="PS00723">
    <property type="entry name" value="POLYPRENYL_SYNTHASE_1"/>
    <property type="match status" value="1"/>
</dbReference>
<comment type="similarity">
    <text evidence="3">Belongs to the FPP/GGPP synthase family.</text>
</comment>
<evidence type="ECO:0000256" key="2">
    <source>
        <dbReference type="ARBA" id="ARBA00022842"/>
    </source>
</evidence>
<keyword evidence="5" id="KW-1185">Reference proteome</keyword>
<dbReference type="STRING" id="1754190.A0A1Y2FB02"/>
<dbReference type="SUPFAM" id="SSF48576">
    <property type="entry name" value="Terpenoid synthases"/>
    <property type="match status" value="1"/>
</dbReference>
<dbReference type="CDD" id="cd00685">
    <property type="entry name" value="Trans_IPPS_HT"/>
    <property type="match status" value="1"/>
</dbReference>
<dbReference type="EMBL" id="MCOG01000012">
    <property type="protein sequence ID" value="ORY80624.1"/>
    <property type="molecule type" value="Genomic_DNA"/>
</dbReference>
<dbReference type="InterPro" id="IPR008949">
    <property type="entry name" value="Isoprenoid_synthase_dom_sf"/>
</dbReference>
<dbReference type="PROSITE" id="PS00444">
    <property type="entry name" value="POLYPRENYL_SYNTHASE_2"/>
    <property type="match status" value="1"/>
</dbReference>
<evidence type="ECO:0000313" key="5">
    <source>
        <dbReference type="Proteomes" id="UP000193920"/>
    </source>
</evidence>
<dbReference type="InterPro" id="IPR000092">
    <property type="entry name" value="Polyprenyl_synt"/>
</dbReference>
<dbReference type="OrthoDB" id="6921389at2759"/>
<reference evidence="4 5" key="1">
    <citation type="submission" date="2016-08" db="EMBL/GenBank/DDBJ databases">
        <title>A Parts List for Fungal Cellulosomes Revealed by Comparative Genomics.</title>
        <authorList>
            <consortium name="DOE Joint Genome Institute"/>
            <person name="Haitjema C.H."/>
            <person name="Gilmore S.P."/>
            <person name="Henske J.K."/>
            <person name="Solomon K.V."/>
            <person name="De Groot R."/>
            <person name="Kuo A."/>
            <person name="Mondo S.J."/>
            <person name="Salamov A.A."/>
            <person name="Labutti K."/>
            <person name="Zhao Z."/>
            <person name="Chiniquy J."/>
            <person name="Barry K."/>
            <person name="Brewer H.M."/>
            <person name="Purvine S.O."/>
            <person name="Wright A.T."/>
            <person name="Boxma B."/>
            <person name="Van Alen T."/>
            <person name="Hackstein J.H."/>
            <person name="Baker S.E."/>
            <person name="Grigoriev I.V."/>
            <person name="O'Malley M.A."/>
        </authorList>
    </citation>
    <scope>NUCLEOTIDE SEQUENCE [LARGE SCALE GENOMIC DNA]</scope>
    <source>
        <strain evidence="4 5">G1</strain>
    </source>
</reference>
<sequence length="300" mass="34759">MDATVKEKHLLEPFTYLLQHPGKEIRSKLIDAFDIWLNVPKPELKIIKEVIEMLHTSSLLIDDVEDDSELRRGVPVAHKIFGIPSTISCANYVYFIALEKLLALKNLNLIKIYSDELLNLHRGQGMEIYFRDSNICPTEDDYMDIVSNKTGGLLRLGVKLMEELSTTKKVNGEYVNLANTIGEYYQIRDDYSNLLSETYKNNKGFCEDITEGKYSYPIIHCIKNHPESHQLEKIIKQRTSNVELKMYCIKLMKESHSFDYTKEKLLLIEQKINKQIEALGGNIILTKMCEELSKIYKEKE</sequence>
<dbReference type="AlphaFoldDB" id="A0A1Y2FB02"/>
<evidence type="ECO:0000256" key="3">
    <source>
        <dbReference type="RuleBase" id="RU004466"/>
    </source>
</evidence>
<organism evidence="4 5">
    <name type="scientific">Neocallimastix californiae</name>
    <dbReference type="NCBI Taxonomy" id="1754190"/>
    <lineage>
        <taxon>Eukaryota</taxon>
        <taxon>Fungi</taxon>
        <taxon>Fungi incertae sedis</taxon>
        <taxon>Chytridiomycota</taxon>
        <taxon>Chytridiomycota incertae sedis</taxon>
        <taxon>Neocallimastigomycetes</taxon>
        <taxon>Neocallimastigales</taxon>
        <taxon>Neocallimastigaceae</taxon>
        <taxon>Neocallimastix</taxon>
    </lineage>
</organism>
<accession>A0A1Y2FB02</accession>